<evidence type="ECO:0000313" key="4">
    <source>
        <dbReference type="EMBL" id="GMI18921.1"/>
    </source>
</evidence>
<organism evidence="4 5">
    <name type="scientific">Tetraparma gracilis</name>
    <dbReference type="NCBI Taxonomy" id="2962635"/>
    <lineage>
        <taxon>Eukaryota</taxon>
        <taxon>Sar</taxon>
        <taxon>Stramenopiles</taxon>
        <taxon>Ochrophyta</taxon>
        <taxon>Bolidophyceae</taxon>
        <taxon>Parmales</taxon>
        <taxon>Triparmaceae</taxon>
        <taxon>Tetraparma</taxon>
    </lineage>
</organism>
<dbReference type="SUPFAM" id="SSF56112">
    <property type="entry name" value="Protein kinase-like (PK-like)"/>
    <property type="match status" value="1"/>
</dbReference>
<keyword evidence="5" id="KW-1185">Reference proteome</keyword>
<keyword evidence="1" id="KW-0067">ATP-binding</keyword>
<dbReference type="Proteomes" id="UP001165060">
    <property type="component" value="Unassembled WGS sequence"/>
</dbReference>
<dbReference type="PANTHER" id="PTHR44329">
    <property type="entry name" value="SERINE/THREONINE-PROTEIN KINASE TNNI3K-RELATED"/>
    <property type="match status" value="1"/>
</dbReference>
<dbReference type="Gene3D" id="1.10.510.10">
    <property type="entry name" value="Transferase(Phosphotransferase) domain 1"/>
    <property type="match status" value="2"/>
</dbReference>
<feature type="domain" description="Protein kinase" evidence="3">
    <location>
        <begin position="57"/>
        <end position="316"/>
    </location>
</feature>
<dbReference type="InterPro" id="IPR011009">
    <property type="entry name" value="Kinase-like_dom_sf"/>
</dbReference>
<gene>
    <name evidence="4" type="ORF">TeGR_g7165</name>
</gene>
<dbReference type="InterPro" id="IPR017441">
    <property type="entry name" value="Protein_kinase_ATP_BS"/>
</dbReference>
<evidence type="ECO:0000259" key="3">
    <source>
        <dbReference type="PROSITE" id="PS50011"/>
    </source>
</evidence>
<feature type="region of interest" description="Disordered" evidence="2">
    <location>
        <begin position="1"/>
        <end position="20"/>
    </location>
</feature>
<comment type="caution">
    <text evidence="4">The sequence shown here is derived from an EMBL/GenBank/DDBJ whole genome shotgun (WGS) entry which is preliminary data.</text>
</comment>
<dbReference type="InterPro" id="IPR001245">
    <property type="entry name" value="Ser-Thr/Tyr_kinase_cat_dom"/>
</dbReference>
<feature type="region of interest" description="Disordered" evidence="2">
    <location>
        <begin position="341"/>
        <end position="374"/>
    </location>
</feature>
<evidence type="ECO:0000313" key="5">
    <source>
        <dbReference type="Proteomes" id="UP001165060"/>
    </source>
</evidence>
<name>A0ABQ6M3H4_9STRA</name>
<dbReference type="PROSITE" id="PS00107">
    <property type="entry name" value="PROTEIN_KINASE_ATP"/>
    <property type="match status" value="1"/>
</dbReference>
<keyword evidence="1" id="KW-0547">Nucleotide-binding</keyword>
<dbReference type="Pfam" id="PF07714">
    <property type="entry name" value="PK_Tyr_Ser-Thr"/>
    <property type="match status" value="1"/>
</dbReference>
<feature type="compositionally biased region" description="Acidic residues" evidence="2">
    <location>
        <begin position="347"/>
        <end position="357"/>
    </location>
</feature>
<evidence type="ECO:0000256" key="2">
    <source>
        <dbReference type="SAM" id="MobiDB-lite"/>
    </source>
</evidence>
<sequence>MGDDAEKLEHEKDELQEEVRLKKHSEDELKVMVAALESVSKERQDELREVMIDGKELKIGKLLGKGGFGVVHLATYHGGKIAVKQLSNLDEENVLRFRHECFLMKNLSHPNIVTLLGVVWSEEMFACCLEFVENGSMEDWLRRTVGGKTYIPPQPASTTKGKKIKKKPKKKKVSLAEATFKGFNHSNEAQNLGGTMTRVGTPIYIAPEVMRADHYNTKADSFSYGLCLVAMIRAERTLELFFYQALRKHKKRRTTKGLGMGQMTKYYYQDGWRPLLPLAFVQTYPKLHALIQSCWAPKDRDRPTMSEIVSMLQGEVGDEIKRKDEPKIEVYSKEDDEIYRGRIGKDDEIEESDEEEEGGKSTRRGGGVSKAEFTEAMAAKDKAMAELKNKSMTELKAKSKAMRELQ</sequence>
<dbReference type="InterPro" id="IPR000719">
    <property type="entry name" value="Prot_kinase_dom"/>
</dbReference>
<feature type="binding site" evidence="1">
    <location>
        <position position="84"/>
    </location>
    <ligand>
        <name>ATP</name>
        <dbReference type="ChEBI" id="CHEBI:30616"/>
    </ligand>
</feature>
<feature type="non-terminal residue" evidence="4">
    <location>
        <position position="406"/>
    </location>
</feature>
<reference evidence="4 5" key="1">
    <citation type="journal article" date="2023" name="Commun. Biol.">
        <title>Genome analysis of Parmales, the sister group of diatoms, reveals the evolutionary specialization of diatoms from phago-mixotrophs to photoautotrophs.</title>
        <authorList>
            <person name="Ban H."/>
            <person name="Sato S."/>
            <person name="Yoshikawa S."/>
            <person name="Yamada K."/>
            <person name="Nakamura Y."/>
            <person name="Ichinomiya M."/>
            <person name="Sato N."/>
            <person name="Blanc-Mathieu R."/>
            <person name="Endo H."/>
            <person name="Kuwata A."/>
            <person name="Ogata H."/>
        </authorList>
    </citation>
    <scope>NUCLEOTIDE SEQUENCE [LARGE SCALE GENOMIC DNA]</scope>
</reference>
<dbReference type="EMBL" id="BRYB01003652">
    <property type="protein sequence ID" value="GMI18921.1"/>
    <property type="molecule type" value="Genomic_DNA"/>
</dbReference>
<proteinExistence type="predicted"/>
<dbReference type="PROSITE" id="PS50011">
    <property type="entry name" value="PROTEIN_KINASE_DOM"/>
    <property type="match status" value="1"/>
</dbReference>
<dbReference type="Pfam" id="PF00069">
    <property type="entry name" value="Pkinase"/>
    <property type="match status" value="1"/>
</dbReference>
<dbReference type="InterPro" id="IPR051681">
    <property type="entry name" value="Ser/Thr_Kinases-Pseudokinases"/>
</dbReference>
<accession>A0ABQ6M3H4</accession>
<evidence type="ECO:0000256" key="1">
    <source>
        <dbReference type="PROSITE-ProRule" id="PRU10141"/>
    </source>
</evidence>
<protein>
    <recommendedName>
        <fullName evidence="3">Protein kinase domain-containing protein</fullName>
    </recommendedName>
</protein>